<reference evidence="2" key="1">
    <citation type="journal article" date="2019" name="Int. J. Syst. Evol. Microbiol.">
        <title>The Global Catalogue of Microorganisms (GCM) 10K type strain sequencing project: providing services to taxonomists for standard genome sequencing and annotation.</title>
        <authorList>
            <consortium name="The Broad Institute Genomics Platform"/>
            <consortium name="The Broad Institute Genome Sequencing Center for Infectious Disease"/>
            <person name="Wu L."/>
            <person name="Ma J."/>
        </authorList>
    </citation>
    <scope>NUCLEOTIDE SEQUENCE [LARGE SCALE GENOMIC DNA]</scope>
    <source>
        <strain evidence="2">KCTC 12848</strain>
    </source>
</reference>
<gene>
    <name evidence="1" type="ORF">ACFSKX_08610</name>
</gene>
<dbReference type="RefSeq" id="WP_265722094.1">
    <property type="nucleotide sequence ID" value="NZ_JAPIVK010000018.1"/>
</dbReference>
<evidence type="ECO:0000313" key="2">
    <source>
        <dbReference type="Proteomes" id="UP001597425"/>
    </source>
</evidence>
<dbReference type="EMBL" id="JBHUJD010000009">
    <property type="protein sequence ID" value="MFD2310477.1"/>
    <property type="molecule type" value="Genomic_DNA"/>
</dbReference>
<organism evidence="1 2">
    <name type="scientific">Microbulbifer halophilus</name>
    <dbReference type="NCBI Taxonomy" id="453963"/>
    <lineage>
        <taxon>Bacteria</taxon>
        <taxon>Pseudomonadati</taxon>
        <taxon>Pseudomonadota</taxon>
        <taxon>Gammaproteobacteria</taxon>
        <taxon>Cellvibrionales</taxon>
        <taxon>Microbulbiferaceae</taxon>
        <taxon>Microbulbifer</taxon>
    </lineage>
</organism>
<keyword evidence="2" id="KW-1185">Reference proteome</keyword>
<name>A0ABW5EB16_9GAMM</name>
<proteinExistence type="predicted"/>
<sequence length="56" mass="6439">MKKSKPRNHVAMNPLLRKGGAHVRARSGKRFADKQQMLKAAREWKSSRDSLSLCFQ</sequence>
<accession>A0ABW5EB16</accession>
<evidence type="ECO:0000313" key="1">
    <source>
        <dbReference type="EMBL" id="MFD2310477.1"/>
    </source>
</evidence>
<evidence type="ECO:0008006" key="3">
    <source>
        <dbReference type="Google" id="ProtNLM"/>
    </source>
</evidence>
<protein>
    <recommendedName>
        <fullName evidence="3">Lipoyl synthase</fullName>
    </recommendedName>
</protein>
<dbReference type="Proteomes" id="UP001597425">
    <property type="component" value="Unassembled WGS sequence"/>
</dbReference>
<comment type="caution">
    <text evidence="1">The sequence shown here is derived from an EMBL/GenBank/DDBJ whole genome shotgun (WGS) entry which is preliminary data.</text>
</comment>